<dbReference type="GO" id="GO:0004930">
    <property type="term" value="F:G protein-coupled receptor activity"/>
    <property type="evidence" value="ECO:0007669"/>
    <property type="project" value="UniProtKB-KW"/>
</dbReference>
<feature type="domain" description="FZ" evidence="7">
    <location>
        <begin position="52"/>
        <end position="97"/>
    </location>
</feature>
<reference evidence="9" key="1">
    <citation type="journal article" date="2016" name="Nature">
        <title>Genome evolution in the allotetraploid frog Xenopus laevis.</title>
        <authorList>
            <person name="Session A.M."/>
            <person name="Uno Y."/>
            <person name="Kwon T."/>
            <person name="Chapman J.A."/>
            <person name="Toyoda A."/>
            <person name="Takahashi S."/>
            <person name="Fukui A."/>
            <person name="Hikosaka A."/>
            <person name="Suzuki A."/>
            <person name="Kondo M."/>
            <person name="van Heeringen S.J."/>
            <person name="Quigley I."/>
            <person name="Heinz S."/>
            <person name="Ogino H."/>
            <person name="Ochi H."/>
            <person name="Hellsten U."/>
            <person name="Lyons J.B."/>
            <person name="Simakov O."/>
            <person name="Putnam N."/>
            <person name="Stites J."/>
            <person name="Kuroki Y."/>
            <person name="Tanaka T."/>
            <person name="Michiue T."/>
            <person name="Watanabe M."/>
            <person name="Bogdanovic O."/>
            <person name="Lister R."/>
            <person name="Georgiou G."/>
            <person name="Paranjpe S.S."/>
            <person name="van Kruijsbergen I."/>
            <person name="Shu S."/>
            <person name="Carlson J."/>
            <person name="Kinoshita T."/>
            <person name="Ohta Y."/>
            <person name="Mawaribuchi S."/>
            <person name="Jenkins J."/>
            <person name="Grimwood J."/>
            <person name="Schmutz J."/>
            <person name="Mitros T."/>
            <person name="Mozaffari S.V."/>
            <person name="Suzuki Y."/>
            <person name="Haramoto Y."/>
            <person name="Yamamoto T.S."/>
            <person name="Takagi C."/>
            <person name="Heald R."/>
            <person name="Miller K."/>
            <person name="Haudenschild C."/>
            <person name="Kitzman J."/>
            <person name="Nakayama T."/>
            <person name="Izutsu Y."/>
            <person name="Robert J."/>
            <person name="Fortriede J."/>
            <person name="Burns K."/>
            <person name="Lotay V."/>
            <person name="Karimi K."/>
            <person name="Yasuoka Y."/>
            <person name="Dichmann D.S."/>
            <person name="Flajnik M.F."/>
            <person name="Houston D.W."/>
            <person name="Shendure J."/>
            <person name="DuPasquier L."/>
            <person name="Vize P.D."/>
            <person name="Zorn A.M."/>
            <person name="Ito M."/>
            <person name="Marcotte E.M."/>
            <person name="Wallingford J.B."/>
            <person name="Ito Y."/>
            <person name="Asashima M."/>
            <person name="Ueno N."/>
            <person name="Matsuda Y."/>
            <person name="Veenstra G.J."/>
            <person name="Fujiyama A."/>
            <person name="Harland R.M."/>
            <person name="Taira M."/>
            <person name="Rokhsar D.S."/>
        </authorList>
    </citation>
    <scope>NUCLEOTIDE SEQUENCE [LARGE SCALE GENOMIC DNA]</scope>
    <source>
        <strain evidence="9">J</strain>
    </source>
</reference>
<comment type="subcellular location">
    <subcellularLocation>
        <location evidence="1">Cell membrane</location>
        <topology evidence="1">Multi-pass membrane protein</topology>
    </subcellularLocation>
</comment>
<dbReference type="InterPro" id="IPR015526">
    <property type="entry name" value="Frizzled/SFRP"/>
</dbReference>
<feature type="disulfide bond" evidence="6">
    <location>
        <begin position="58"/>
        <end position="82"/>
    </location>
</feature>
<evidence type="ECO:0000313" key="8">
    <source>
        <dbReference type="EMBL" id="OCT93985.1"/>
    </source>
</evidence>
<name>A0A974DMA9_XENLA</name>
<dbReference type="GO" id="GO:0005886">
    <property type="term" value="C:plasma membrane"/>
    <property type="evidence" value="ECO:0007669"/>
    <property type="project" value="UniProtKB-SubCell"/>
</dbReference>
<accession>A0A974DMA9</accession>
<proteinExistence type="predicted"/>
<keyword evidence="2" id="KW-0217">Developmental protein</keyword>
<evidence type="ECO:0000259" key="7">
    <source>
        <dbReference type="PROSITE" id="PS50038"/>
    </source>
</evidence>
<dbReference type="PROSITE" id="PS50038">
    <property type="entry name" value="FZ"/>
    <property type="match status" value="1"/>
</dbReference>
<comment type="caution">
    <text evidence="6">Lacks conserved residue(s) required for the propagation of feature annotation.</text>
</comment>
<dbReference type="EMBL" id="CM004468">
    <property type="protein sequence ID" value="OCT93985.1"/>
    <property type="molecule type" value="Genomic_DNA"/>
</dbReference>
<dbReference type="GO" id="GO:0017147">
    <property type="term" value="F:Wnt-protein binding"/>
    <property type="evidence" value="ECO:0007669"/>
    <property type="project" value="TreeGrafter"/>
</dbReference>
<dbReference type="Pfam" id="PF01392">
    <property type="entry name" value="Fz"/>
    <property type="match status" value="1"/>
</dbReference>
<organism evidence="8 9">
    <name type="scientific">Xenopus laevis</name>
    <name type="common">African clawed frog</name>
    <dbReference type="NCBI Taxonomy" id="8355"/>
    <lineage>
        <taxon>Eukaryota</taxon>
        <taxon>Metazoa</taxon>
        <taxon>Chordata</taxon>
        <taxon>Craniata</taxon>
        <taxon>Vertebrata</taxon>
        <taxon>Euteleostomi</taxon>
        <taxon>Amphibia</taxon>
        <taxon>Batrachia</taxon>
        <taxon>Anura</taxon>
        <taxon>Pipoidea</taxon>
        <taxon>Pipidae</taxon>
        <taxon>Xenopodinae</taxon>
        <taxon>Xenopus</taxon>
        <taxon>Xenopus</taxon>
    </lineage>
</organism>
<gene>
    <name evidence="8" type="ORF">XELAEV_18011648mg</name>
</gene>
<keyword evidence="4 6" id="KW-1015">Disulfide bond</keyword>
<dbReference type="SMART" id="SM00063">
    <property type="entry name" value="FRI"/>
    <property type="match status" value="1"/>
</dbReference>
<dbReference type="SUPFAM" id="SSF63501">
    <property type="entry name" value="Frizzled cysteine-rich domain"/>
    <property type="match status" value="1"/>
</dbReference>
<protein>
    <recommendedName>
        <fullName evidence="7">FZ domain-containing protein</fullName>
    </recommendedName>
</protein>
<sequence>MRRKRTTEEDRSVVLAGRIQGRCSFLLIGALARVSASFHKPKLLKGTVTGHPPCQSLCERARQGCEAFVNKFGFQWPERRRCENFPVHGAGEICMGQNTLDNSASGGVWSASRRTVTGQRHRAPRRRAVVSENFLLQQCRHRLPHAASRRWEKKSSTAQWIVVALSPFLYKFCRRAMECGGAI</sequence>
<dbReference type="Gene3D" id="1.10.2000.10">
    <property type="entry name" value="Frizzled cysteine-rich domain"/>
    <property type="match status" value="1"/>
</dbReference>
<dbReference type="InterPro" id="IPR036790">
    <property type="entry name" value="Frizzled_dom_sf"/>
</dbReference>
<dbReference type="InterPro" id="IPR020067">
    <property type="entry name" value="Frizzled_dom"/>
</dbReference>
<dbReference type="PANTHER" id="PTHR11309">
    <property type="entry name" value="FRIZZLED"/>
    <property type="match status" value="1"/>
</dbReference>
<evidence type="ECO:0000256" key="1">
    <source>
        <dbReference type="ARBA" id="ARBA00004651"/>
    </source>
</evidence>
<keyword evidence="3" id="KW-0675">Receptor</keyword>
<dbReference type="Proteomes" id="UP000694892">
    <property type="component" value="Chromosome 2L"/>
</dbReference>
<evidence type="ECO:0000256" key="4">
    <source>
        <dbReference type="ARBA" id="ARBA00023157"/>
    </source>
</evidence>
<dbReference type="AlphaFoldDB" id="A0A974DMA9"/>
<evidence type="ECO:0000256" key="2">
    <source>
        <dbReference type="ARBA" id="ARBA00022473"/>
    </source>
</evidence>
<keyword evidence="5" id="KW-0807">Transducer</keyword>
<keyword evidence="3" id="KW-0297">G-protein coupled receptor</keyword>
<evidence type="ECO:0000256" key="5">
    <source>
        <dbReference type="ARBA" id="ARBA00023224"/>
    </source>
</evidence>
<evidence type="ECO:0000256" key="3">
    <source>
        <dbReference type="ARBA" id="ARBA00023040"/>
    </source>
</evidence>
<evidence type="ECO:0000256" key="6">
    <source>
        <dbReference type="PROSITE-ProRule" id="PRU00090"/>
    </source>
</evidence>
<evidence type="ECO:0000313" key="9">
    <source>
        <dbReference type="Proteomes" id="UP000694892"/>
    </source>
</evidence>
<dbReference type="GO" id="GO:0035567">
    <property type="term" value="P:non-canonical Wnt signaling pathway"/>
    <property type="evidence" value="ECO:0007669"/>
    <property type="project" value="TreeGrafter"/>
</dbReference>
<dbReference type="PANTHER" id="PTHR11309:SF31">
    <property type="entry name" value="FRIZZLED-7"/>
    <property type="match status" value="1"/>
</dbReference>
<dbReference type="GO" id="GO:0060070">
    <property type="term" value="P:canonical Wnt signaling pathway"/>
    <property type="evidence" value="ECO:0007669"/>
    <property type="project" value="TreeGrafter"/>
</dbReference>
<dbReference type="GO" id="GO:0042813">
    <property type="term" value="F:Wnt receptor activity"/>
    <property type="evidence" value="ECO:0007669"/>
    <property type="project" value="TreeGrafter"/>
</dbReference>